<feature type="region of interest" description="Disordered" evidence="1">
    <location>
        <begin position="152"/>
        <end position="178"/>
    </location>
</feature>
<gene>
    <name evidence="2" type="ORF">COMA2_80135</name>
</gene>
<keyword evidence="3" id="KW-1185">Reference proteome</keyword>
<dbReference type="RefSeq" id="WP_090902018.1">
    <property type="nucleotide sequence ID" value="NZ_CZPZ01000035.1"/>
</dbReference>
<evidence type="ECO:0000313" key="3">
    <source>
        <dbReference type="Proteomes" id="UP000198736"/>
    </source>
</evidence>
<dbReference type="AlphaFoldDB" id="A0A0S4LUK9"/>
<sequence>MVINLLRDGIFALMVVVLGAYTAQSEETAPLHRSLQGTVVEKGGALAVKVPDGTVYQLNTNRSLRHGHKPPQLGEEVTVVIDENNAVLEVHPKGSKMNHRFITGDIVSVGLRQGTITLKTAKGEQSFPLEKREMSASVRDGSTVTVEINEAGSVIDVHPEEHRQLDPNEKSTPINRSH</sequence>
<dbReference type="OrthoDB" id="9797399at2"/>
<dbReference type="EMBL" id="CZPZ01000035">
    <property type="protein sequence ID" value="CUS39700.1"/>
    <property type="molecule type" value="Genomic_DNA"/>
</dbReference>
<feature type="compositionally biased region" description="Basic and acidic residues" evidence="1">
    <location>
        <begin position="157"/>
        <end position="169"/>
    </location>
</feature>
<protein>
    <submittedName>
        <fullName evidence="2">Uncharacterized protein</fullName>
    </submittedName>
</protein>
<dbReference type="Proteomes" id="UP000198736">
    <property type="component" value="Unassembled WGS sequence"/>
</dbReference>
<evidence type="ECO:0000256" key="1">
    <source>
        <dbReference type="SAM" id="MobiDB-lite"/>
    </source>
</evidence>
<accession>A0A0S4LUK9</accession>
<evidence type="ECO:0000313" key="2">
    <source>
        <dbReference type="EMBL" id="CUS39700.1"/>
    </source>
</evidence>
<organism evidence="2 3">
    <name type="scientific">Candidatus Nitrospira nitrificans</name>
    <dbReference type="NCBI Taxonomy" id="1742973"/>
    <lineage>
        <taxon>Bacteria</taxon>
        <taxon>Pseudomonadati</taxon>
        <taxon>Nitrospirota</taxon>
        <taxon>Nitrospiria</taxon>
        <taxon>Nitrospirales</taxon>
        <taxon>Nitrospiraceae</taxon>
        <taxon>Nitrospira</taxon>
    </lineage>
</organism>
<reference evidence="3" key="1">
    <citation type="submission" date="2015-10" db="EMBL/GenBank/DDBJ databases">
        <authorList>
            <person name="Luecker S."/>
            <person name="Luecker S."/>
        </authorList>
    </citation>
    <scope>NUCLEOTIDE SEQUENCE [LARGE SCALE GENOMIC DNA]</scope>
</reference>
<proteinExistence type="predicted"/>
<name>A0A0S4LUK9_9BACT</name>